<reference evidence="5" key="1">
    <citation type="journal article" date="2019" name="Int. J. Syst. Evol. Microbiol.">
        <title>The Global Catalogue of Microorganisms (GCM) 10K type strain sequencing project: providing services to taxonomists for standard genome sequencing and annotation.</title>
        <authorList>
            <consortium name="The Broad Institute Genomics Platform"/>
            <consortium name="The Broad Institute Genome Sequencing Center for Infectious Disease"/>
            <person name="Wu L."/>
            <person name="Ma J."/>
        </authorList>
    </citation>
    <scope>NUCLEOTIDE SEQUENCE [LARGE SCALE GENOMIC DNA]</scope>
    <source>
        <strain evidence="5">CCUG 43114</strain>
    </source>
</reference>
<feature type="domain" description="Nudix hydrolase" evidence="3">
    <location>
        <begin position="3"/>
        <end position="139"/>
    </location>
</feature>
<dbReference type="EMBL" id="JBHSLD010000014">
    <property type="protein sequence ID" value="MFC5382076.1"/>
    <property type="molecule type" value="Genomic_DNA"/>
</dbReference>
<organism evidence="4 5">
    <name type="scientific">Aquipuribacter nitratireducens</name>
    <dbReference type="NCBI Taxonomy" id="650104"/>
    <lineage>
        <taxon>Bacteria</taxon>
        <taxon>Bacillati</taxon>
        <taxon>Actinomycetota</taxon>
        <taxon>Actinomycetes</taxon>
        <taxon>Micrococcales</taxon>
        <taxon>Intrasporangiaceae</taxon>
        <taxon>Aquipuribacter</taxon>
    </lineage>
</organism>
<keyword evidence="5" id="KW-1185">Reference proteome</keyword>
<evidence type="ECO:0000313" key="5">
    <source>
        <dbReference type="Proteomes" id="UP001596122"/>
    </source>
</evidence>
<dbReference type="InterPro" id="IPR000086">
    <property type="entry name" value="NUDIX_hydrolase_dom"/>
</dbReference>
<accession>A0ABW0GTD2</accession>
<evidence type="ECO:0000256" key="1">
    <source>
        <dbReference type="ARBA" id="ARBA00005582"/>
    </source>
</evidence>
<dbReference type="RefSeq" id="WP_340269828.1">
    <property type="nucleotide sequence ID" value="NZ_JBBEOG010000005.1"/>
</dbReference>
<protein>
    <submittedName>
        <fullName evidence="4">NUDIX domain-containing protein</fullName>
    </submittedName>
</protein>
<dbReference type="PANTHER" id="PTHR43736:SF1">
    <property type="entry name" value="DIHYDRONEOPTERIN TRIPHOSPHATE DIPHOSPHATASE"/>
    <property type="match status" value="1"/>
</dbReference>
<dbReference type="InterPro" id="IPR020084">
    <property type="entry name" value="NUDIX_hydrolase_CS"/>
</dbReference>
<evidence type="ECO:0000259" key="3">
    <source>
        <dbReference type="PROSITE" id="PS51462"/>
    </source>
</evidence>
<comment type="similarity">
    <text evidence="1">Belongs to the Nudix hydrolase family.</text>
</comment>
<evidence type="ECO:0000313" key="4">
    <source>
        <dbReference type="EMBL" id="MFC5382076.1"/>
    </source>
</evidence>
<dbReference type="InterPro" id="IPR015797">
    <property type="entry name" value="NUDIX_hydrolase-like_dom_sf"/>
</dbReference>
<dbReference type="PROSITE" id="PS00893">
    <property type="entry name" value="NUDIX_BOX"/>
    <property type="match status" value="1"/>
</dbReference>
<name>A0ABW0GTD2_9MICO</name>
<dbReference type="Pfam" id="PF00293">
    <property type="entry name" value="NUDIX"/>
    <property type="match status" value="1"/>
</dbReference>
<dbReference type="PROSITE" id="PS51462">
    <property type="entry name" value="NUDIX"/>
    <property type="match status" value="1"/>
</dbReference>
<keyword evidence="2" id="KW-0378">Hydrolase</keyword>
<dbReference type="SUPFAM" id="SSF55811">
    <property type="entry name" value="Nudix"/>
    <property type="match status" value="1"/>
</dbReference>
<dbReference type="PANTHER" id="PTHR43736">
    <property type="entry name" value="ADP-RIBOSE PYROPHOSPHATASE"/>
    <property type="match status" value="1"/>
</dbReference>
<dbReference type="Gene3D" id="3.90.79.10">
    <property type="entry name" value="Nucleoside Triphosphate Pyrophosphohydrolase"/>
    <property type="match status" value="1"/>
</dbReference>
<dbReference type="CDD" id="cd04683">
    <property type="entry name" value="NUDIX_Hydrolase"/>
    <property type="match status" value="1"/>
</dbReference>
<dbReference type="Proteomes" id="UP001596122">
    <property type="component" value="Unassembled WGS sequence"/>
</dbReference>
<proteinExistence type="inferred from homology"/>
<sequence length="150" mass="16602">MSSQRSAVAVAVYGVLVDGGRLLLMRRAGSGYRDGQLSLPAGHLDGGEDAVSGMIRELREELDIVADPASCKLALTMHRAPEGAGDREYVDLFFLVERWRGVPTIAEPHKCEELIWVDRHQLPWDVVDYVAAALRSIDARQPMALHGWRP</sequence>
<evidence type="ECO:0000256" key="2">
    <source>
        <dbReference type="ARBA" id="ARBA00022801"/>
    </source>
</evidence>
<comment type="caution">
    <text evidence="4">The sequence shown here is derived from an EMBL/GenBank/DDBJ whole genome shotgun (WGS) entry which is preliminary data.</text>
</comment>
<gene>
    <name evidence="4" type="ORF">ACFPJ6_14990</name>
</gene>